<dbReference type="PANTHER" id="PTHR35147:SF1">
    <property type="entry name" value="CHEMORECEPTOR GLUTAMINE DEAMIDASE CHED-RELATED"/>
    <property type="match status" value="1"/>
</dbReference>
<organism evidence="4 5">
    <name type="scientific">Geobacter benzoatilyticus</name>
    <dbReference type="NCBI Taxonomy" id="2815309"/>
    <lineage>
        <taxon>Bacteria</taxon>
        <taxon>Pseudomonadati</taxon>
        <taxon>Thermodesulfobacteriota</taxon>
        <taxon>Desulfuromonadia</taxon>
        <taxon>Geobacterales</taxon>
        <taxon>Geobacteraceae</taxon>
        <taxon>Geobacter</taxon>
    </lineage>
</organism>
<dbReference type="Pfam" id="PF03975">
    <property type="entry name" value="CheD"/>
    <property type="match status" value="1"/>
</dbReference>
<dbReference type="Gene3D" id="3.30.1330.200">
    <property type="match status" value="1"/>
</dbReference>
<dbReference type="EMBL" id="CP071382">
    <property type="protein sequence ID" value="QSV45635.1"/>
    <property type="molecule type" value="Genomic_DNA"/>
</dbReference>
<evidence type="ECO:0000313" key="5">
    <source>
        <dbReference type="Proteomes" id="UP000663651"/>
    </source>
</evidence>
<reference evidence="4 5" key="1">
    <citation type="submission" date="2021-03" db="EMBL/GenBank/DDBJ databases">
        <title>Geobacter metallireducens gen. nov. sp. nov., a microorganism capable of coupling the complete oxidation of organic compounds to the reduction of iron and other metals.</title>
        <authorList>
            <person name="Li Y."/>
        </authorList>
    </citation>
    <scope>NUCLEOTIDE SEQUENCE [LARGE SCALE GENOMIC DNA]</scope>
    <source>
        <strain evidence="4 5">Jerry-YX</strain>
    </source>
</reference>
<comment type="similarity">
    <text evidence="3">Belongs to the CheD family.</text>
</comment>
<keyword evidence="5" id="KW-1185">Reference proteome</keyword>
<name>A0ABX7Q3G4_9BACT</name>
<dbReference type="Proteomes" id="UP000663651">
    <property type="component" value="Chromosome"/>
</dbReference>
<accession>A0ABX7Q3G4</accession>
<dbReference type="InterPro" id="IPR011324">
    <property type="entry name" value="Cytotoxic_necrot_fac-like_cat"/>
</dbReference>
<proteinExistence type="inferred from homology"/>
<dbReference type="EC" id="3.5.1.44" evidence="3"/>
<sequence length="164" mass="17789">MIDISPDLARVYLKPGEFHFATSPTVVTTVLGSCVSVTMFDRFSGVASICHALLPEGPSADAFRYVDSSIIHMLEMFASHGVNRQRLEVKVFGGADMLYANGSRVGVGRRNVEIANQVLAASGLAVSMHDVGGTRGRKLFFVTHTGDVFLKRLNRGYGAEWPGR</sequence>
<keyword evidence="1 3" id="KW-0145">Chemotaxis</keyword>
<dbReference type="CDD" id="cd16352">
    <property type="entry name" value="CheD"/>
    <property type="match status" value="1"/>
</dbReference>
<evidence type="ECO:0000313" key="4">
    <source>
        <dbReference type="EMBL" id="QSV45635.1"/>
    </source>
</evidence>
<evidence type="ECO:0000256" key="1">
    <source>
        <dbReference type="ARBA" id="ARBA00022500"/>
    </source>
</evidence>
<evidence type="ECO:0000256" key="2">
    <source>
        <dbReference type="ARBA" id="ARBA00022801"/>
    </source>
</evidence>
<keyword evidence="2 3" id="KW-0378">Hydrolase</keyword>
<comment type="function">
    <text evidence="3">Probably deamidates glutamine residues to glutamate on methyl-accepting chemotaxis receptors (MCPs), playing an important role in chemotaxis.</text>
</comment>
<dbReference type="InterPro" id="IPR005659">
    <property type="entry name" value="Chemorcpt_Glu_NH3ase_CheD"/>
</dbReference>
<dbReference type="InterPro" id="IPR038592">
    <property type="entry name" value="CheD-like_sf"/>
</dbReference>
<dbReference type="HAMAP" id="MF_01440">
    <property type="entry name" value="CheD"/>
    <property type="match status" value="1"/>
</dbReference>
<gene>
    <name evidence="3" type="primary">cheD</name>
    <name evidence="4" type="ORF">JZM60_16205</name>
</gene>
<comment type="catalytic activity">
    <reaction evidence="3">
        <text>L-glutaminyl-[protein] + H2O = L-glutamyl-[protein] + NH4(+)</text>
        <dbReference type="Rhea" id="RHEA:16441"/>
        <dbReference type="Rhea" id="RHEA-COMP:10207"/>
        <dbReference type="Rhea" id="RHEA-COMP:10208"/>
        <dbReference type="ChEBI" id="CHEBI:15377"/>
        <dbReference type="ChEBI" id="CHEBI:28938"/>
        <dbReference type="ChEBI" id="CHEBI:29973"/>
        <dbReference type="ChEBI" id="CHEBI:30011"/>
        <dbReference type="EC" id="3.5.1.44"/>
    </reaction>
</comment>
<dbReference type="PANTHER" id="PTHR35147">
    <property type="entry name" value="CHEMORECEPTOR GLUTAMINE DEAMIDASE CHED-RELATED"/>
    <property type="match status" value="1"/>
</dbReference>
<dbReference type="SUPFAM" id="SSF64438">
    <property type="entry name" value="CNF1/YfiH-like putative cysteine hydrolases"/>
    <property type="match status" value="1"/>
</dbReference>
<protein>
    <recommendedName>
        <fullName evidence="3">Probable chemoreceptor glutamine deamidase CheD</fullName>
        <ecNumber evidence="3">3.5.1.44</ecNumber>
    </recommendedName>
</protein>
<dbReference type="RefSeq" id="WP_207163428.1">
    <property type="nucleotide sequence ID" value="NZ_CP071382.1"/>
</dbReference>
<evidence type="ECO:0000256" key="3">
    <source>
        <dbReference type="HAMAP-Rule" id="MF_01440"/>
    </source>
</evidence>